<feature type="transmembrane region" description="Helical" evidence="1">
    <location>
        <begin position="208"/>
        <end position="237"/>
    </location>
</feature>
<feature type="transmembrane region" description="Helical" evidence="1">
    <location>
        <begin position="363"/>
        <end position="384"/>
    </location>
</feature>
<accession>A0A1J4NVB2</accession>
<comment type="caution">
    <text evidence="2">The sequence shown here is derived from an EMBL/GenBank/DDBJ whole genome shotgun (WGS) entry which is preliminary data.</text>
</comment>
<gene>
    <name evidence="2" type="ORF">WN71_020325</name>
</gene>
<feature type="transmembrane region" description="Helical" evidence="1">
    <location>
        <begin position="269"/>
        <end position="289"/>
    </location>
</feature>
<proteinExistence type="predicted"/>
<evidence type="ECO:0000313" key="2">
    <source>
        <dbReference type="EMBL" id="OIJ66018.1"/>
    </source>
</evidence>
<keyword evidence="1" id="KW-1133">Transmembrane helix</keyword>
<protein>
    <submittedName>
        <fullName evidence="2">Uncharacterized protein</fullName>
    </submittedName>
</protein>
<reference evidence="2" key="1">
    <citation type="submission" date="2016-10" db="EMBL/GenBank/DDBJ databases">
        <title>Genome sequence of Streptomyces mangrovisoli MUSC 149.</title>
        <authorList>
            <person name="Lee L.-H."/>
            <person name="Ser H.-L."/>
        </authorList>
    </citation>
    <scope>NUCLEOTIDE SEQUENCE [LARGE SCALE GENOMIC DNA]</scope>
    <source>
        <strain evidence="2">MUSC 149</strain>
    </source>
</reference>
<name>A0A1J4NVB2_9ACTN</name>
<evidence type="ECO:0000313" key="3">
    <source>
        <dbReference type="Proteomes" id="UP000034196"/>
    </source>
</evidence>
<sequence>MCVLRRLPRPLRRAARLLVRLCYTPWTPKTRFLLISLCSSVALLGLADAGGVLVSPTADGARSALSYLFSVNAEPSAVSLSLLQDPAGLIILAVVFVTPMFYCQQVRAISDFVPMNERNGGASQLSGRRIEQLNRLTARTNRAFAALGRRDFSAVIMATVAVGTALLYVFVNDHGLLESWNSTTLPDAVWRSEVYDGWWANRYTHPELAMALCVAGAYAFYFLAKQLVMGVVFTIYLKRSSELGFGVTPNMAYDSDGFQGLRTLRQFMLWTYGSAVAHLTGLLVLFVVWLPAAPWTLFAVVVVMVVDALVIIYPSSIGYHSALDAKKKYVASLSVTDMPPNDRDAAIAQVWSVSVLPVGTRKAITAITGYLLVPAVIAWLPAVVQKL</sequence>
<feature type="transmembrane region" description="Helical" evidence="1">
    <location>
        <begin position="295"/>
        <end position="319"/>
    </location>
</feature>
<keyword evidence="1" id="KW-0812">Transmembrane</keyword>
<keyword evidence="3" id="KW-1185">Reference proteome</keyword>
<dbReference type="Proteomes" id="UP000034196">
    <property type="component" value="Unassembled WGS sequence"/>
</dbReference>
<dbReference type="EMBL" id="LAVA02000046">
    <property type="protein sequence ID" value="OIJ66018.1"/>
    <property type="molecule type" value="Genomic_DNA"/>
</dbReference>
<feature type="transmembrane region" description="Helical" evidence="1">
    <location>
        <begin position="86"/>
        <end position="103"/>
    </location>
</feature>
<organism evidence="2 3">
    <name type="scientific">Streptomyces mangrovisoli</name>
    <dbReference type="NCBI Taxonomy" id="1428628"/>
    <lineage>
        <taxon>Bacteria</taxon>
        <taxon>Bacillati</taxon>
        <taxon>Actinomycetota</taxon>
        <taxon>Actinomycetes</taxon>
        <taxon>Kitasatosporales</taxon>
        <taxon>Streptomycetaceae</taxon>
        <taxon>Streptomyces</taxon>
    </lineage>
</organism>
<dbReference type="AlphaFoldDB" id="A0A1J4NVB2"/>
<keyword evidence="1" id="KW-0472">Membrane</keyword>
<evidence type="ECO:0000256" key="1">
    <source>
        <dbReference type="SAM" id="Phobius"/>
    </source>
</evidence>
<feature type="transmembrane region" description="Helical" evidence="1">
    <location>
        <begin position="152"/>
        <end position="171"/>
    </location>
</feature>